<sequence length="133" mass="14572">MNAAGTQFLRGAEPIFIRASLRATPVLPELIRTSSDFGMAESDYPMSYRGCRGLLTAMTVVLKRLTRMLLSGQVLLLPLMLTHAMSLRRLLKDFGFTLAILISLSRHHTPPGSTCTRRAAPTATGVESRSLAR</sequence>
<dbReference type="InParanoid" id="Q01Y48"/>
<dbReference type="EMBL" id="CP000473">
    <property type="protein sequence ID" value="ABJ85417.1"/>
    <property type="molecule type" value="Genomic_DNA"/>
</dbReference>
<accession>Q01Y48</accession>
<dbReference type="AlphaFoldDB" id="Q01Y48"/>
<dbReference type="KEGG" id="sus:Acid_4456"/>
<proteinExistence type="predicted"/>
<feature type="region of interest" description="Disordered" evidence="1">
    <location>
        <begin position="109"/>
        <end position="133"/>
    </location>
</feature>
<evidence type="ECO:0000313" key="2">
    <source>
        <dbReference type="EMBL" id="ABJ85417.1"/>
    </source>
</evidence>
<gene>
    <name evidence="2" type="ordered locus">Acid_4456</name>
</gene>
<protein>
    <submittedName>
        <fullName evidence="2">Uncharacterized protein</fullName>
    </submittedName>
</protein>
<name>Q01Y48_SOLUE</name>
<organism evidence="2">
    <name type="scientific">Solibacter usitatus (strain Ellin6076)</name>
    <dbReference type="NCBI Taxonomy" id="234267"/>
    <lineage>
        <taxon>Bacteria</taxon>
        <taxon>Pseudomonadati</taxon>
        <taxon>Acidobacteriota</taxon>
        <taxon>Terriglobia</taxon>
        <taxon>Bryobacterales</taxon>
        <taxon>Solibacteraceae</taxon>
        <taxon>Candidatus Solibacter</taxon>
    </lineage>
</organism>
<reference evidence="2" key="1">
    <citation type="submission" date="2006-10" db="EMBL/GenBank/DDBJ databases">
        <title>Complete sequence of Solibacter usitatus Ellin6076.</title>
        <authorList>
            <consortium name="US DOE Joint Genome Institute"/>
            <person name="Copeland A."/>
            <person name="Lucas S."/>
            <person name="Lapidus A."/>
            <person name="Barry K."/>
            <person name="Detter J.C."/>
            <person name="Glavina del Rio T."/>
            <person name="Hammon N."/>
            <person name="Israni S."/>
            <person name="Dalin E."/>
            <person name="Tice H."/>
            <person name="Pitluck S."/>
            <person name="Thompson L.S."/>
            <person name="Brettin T."/>
            <person name="Bruce D."/>
            <person name="Han C."/>
            <person name="Tapia R."/>
            <person name="Gilna P."/>
            <person name="Schmutz J."/>
            <person name="Larimer F."/>
            <person name="Land M."/>
            <person name="Hauser L."/>
            <person name="Kyrpides N."/>
            <person name="Mikhailova N."/>
            <person name="Janssen P.H."/>
            <person name="Kuske C.R."/>
            <person name="Richardson P."/>
        </authorList>
    </citation>
    <scope>NUCLEOTIDE SEQUENCE</scope>
    <source>
        <strain evidence="2">Ellin6076</strain>
    </source>
</reference>
<dbReference type="HOGENOM" id="CLU_1905386_0_0_0"/>
<evidence type="ECO:0000256" key="1">
    <source>
        <dbReference type="SAM" id="MobiDB-lite"/>
    </source>
</evidence>